<dbReference type="Pfam" id="PF00394">
    <property type="entry name" value="Cu-oxidase"/>
    <property type="match status" value="1"/>
</dbReference>
<sequence>MTVTKGRKCILVVIHTSVNTTWIFSIGNHNLTFTSTKFVRINPYLVDHIVIRIGQRYHIVLDATPTNTTKMPASPDGNYWIQTVAATGCRESEPGNAPDERQGILRYNESSKFASNDIPKDLFFGLSRRKLRSIKTIFQVEG</sequence>
<accession>A0A8H4X398</accession>
<reference evidence="2" key="2">
    <citation type="submission" date="2020-05" db="EMBL/GenBank/DDBJ databases">
        <authorList>
            <person name="Kim H.-S."/>
            <person name="Proctor R.H."/>
            <person name="Brown D.W."/>
        </authorList>
    </citation>
    <scope>NUCLEOTIDE SEQUENCE</scope>
    <source>
        <strain evidence="2">NRRL 20472</strain>
    </source>
</reference>
<reference evidence="2" key="1">
    <citation type="journal article" date="2020" name="BMC Genomics">
        <title>Correction to: Identification and distribution of gene clusters required for synthesis of sphingolipid metabolism inhibitors in diverse species of the filamentous fungus Fusarium.</title>
        <authorList>
            <person name="Kim H.S."/>
            <person name="Lohmar J.M."/>
            <person name="Busman M."/>
            <person name="Brown D.W."/>
            <person name="Naumann T.A."/>
            <person name="Divon H.H."/>
            <person name="Lysoe E."/>
            <person name="Uhlig S."/>
            <person name="Proctor R.H."/>
        </authorList>
    </citation>
    <scope>NUCLEOTIDE SEQUENCE</scope>
    <source>
        <strain evidence="2">NRRL 20472</strain>
    </source>
</reference>
<evidence type="ECO:0000313" key="3">
    <source>
        <dbReference type="Proteomes" id="UP000622797"/>
    </source>
</evidence>
<organism evidence="2 3">
    <name type="scientific">Fusarium sarcochroum</name>
    <dbReference type="NCBI Taxonomy" id="1208366"/>
    <lineage>
        <taxon>Eukaryota</taxon>
        <taxon>Fungi</taxon>
        <taxon>Dikarya</taxon>
        <taxon>Ascomycota</taxon>
        <taxon>Pezizomycotina</taxon>
        <taxon>Sordariomycetes</taxon>
        <taxon>Hypocreomycetidae</taxon>
        <taxon>Hypocreales</taxon>
        <taxon>Nectriaceae</taxon>
        <taxon>Fusarium</taxon>
        <taxon>Fusarium lateritium species complex</taxon>
    </lineage>
</organism>
<dbReference type="Proteomes" id="UP000622797">
    <property type="component" value="Unassembled WGS sequence"/>
</dbReference>
<dbReference type="InterPro" id="IPR001117">
    <property type="entry name" value="Cu-oxidase_2nd"/>
</dbReference>
<feature type="domain" description="Plastocyanin-like" evidence="1">
    <location>
        <begin position="2"/>
        <end position="109"/>
    </location>
</feature>
<dbReference type="EMBL" id="JABEXW010000665">
    <property type="protein sequence ID" value="KAF4959371.1"/>
    <property type="molecule type" value="Genomic_DNA"/>
</dbReference>
<name>A0A8H4X398_9HYPO</name>
<keyword evidence="3" id="KW-1185">Reference proteome</keyword>
<dbReference type="Gene3D" id="2.60.40.420">
    <property type="entry name" value="Cupredoxins - blue copper proteins"/>
    <property type="match status" value="1"/>
</dbReference>
<proteinExistence type="predicted"/>
<dbReference type="AlphaFoldDB" id="A0A8H4X398"/>
<evidence type="ECO:0000313" key="2">
    <source>
        <dbReference type="EMBL" id="KAF4959371.1"/>
    </source>
</evidence>
<comment type="caution">
    <text evidence="2">The sequence shown here is derived from an EMBL/GenBank/DDBJ whole genome shotgun (WGS) entry which is preliminary data.</text>
</comment>
<gene>
    <name evidence="2" type="ORF">FSARC_10747</name>
</gene>
<dbReference type="OrthoDB" id="2121828at2759"/>
<dbReference type="InterPro" id="IPR008972">
    <property type="entry name" value="Cupredoxin"/>
</dbReference>
<protein>
    <recommendedName>
        <fullName evidence="1">Plastocyanin-like domain-containing protein</fullName>
    </recommendedName>
</protein>
<evidence type="ECO:0000259" key="1">
    <source>
        <dbReference type="Pfam" id="PF00394"/>
    </source>
</evidence>
<dbReference type="SUPFAM" id="SSF49503">
    <property type="entry name" value="Cupredoxins"/>
    <property type="match status" value="1"/>
</dbReference>